<dbReference type="EMBL" id="CM056812">
    <property type="protein sequence ID" value="KAJ8617782.1"/>
    <property type="molecule type" value="Genomic_DNA"/>
</dbReference>
<comment type="caution">
    <text evidence="1">The sequence shown here is derived from an EMBL/GenBank/DDBJ whole genome shotgun (WGS) entry which is preliminary data.</text>
</comment>
<reference evidence="1 2" key="1">
    <citation type="journal article" date="2022" name="Hortic Res">
        <title>A haplotype resolved chromosomal level avocado genome allows analysis of novel avocado genes.</title>
        <authorList>
            <person name="Nath O."/>
            <person name="Fletcher S.J."/>
            <person name="Hayward A."/>
            <person name="Shaw L.M."/>
            <person name="Masouleh A.K."/>
            <person name="Furtado A."/>
            <person name="Henry R.J."/>
            <person name="Mitter N."/>
        </authorList>
    </citation>
    <scope>NUCLEOTIDE SEQUENCE [LARGE SCALE GENOMIC DNA]</scope>
    <source>
        <strain evidence="2">cv. Hass</strain>
    </source>
</reference>
<keyword evidence="2" id="KW-1185">Reference proteome</keyword>
<name>A0ACC2K9W9_PERAE</name>
<evidence type="ECO:0000313" key="2">
    <source>
        <dbReference type="Proteomes" id="UP001234297"/>
    </source>
</evidence>
<accession>A0ACC2K9W9</accession>
<organism evidence="1 2">
    <name type="scientific">Persea americana</name>
    <name type="common">Avocado</name>
    <dbReference type="NCBI Taxonomy" id="3435"/>
    <lineage>
        <taxon>Eukaryota</taxon>
        <taxon>Viridiplantae</taxon>
        <taxon>Streptophyta</taxon>
        <taxon>Embryophyta</taxon>
        <taxon>Tracheophyta</taxon>
        <taxon>Spermatophyta</taxon>
        <taxon>Magnoliopsida</taxon>
        <taxon>Magnoliidae</taxon>
        <taxon>Laurales</taxon>
        <taxon>Lauraceae</taxon>
        <taxon>Persea</taxon>
    </lineage>
</organism>
<proteinExistence type="predicted"/>
<evidence type="ECO:0000313" key="1">
    <source>
        <dbReference type="EMBL" id="KAJ8617782.1"/>
    </source>
</evidence>
<gene>
    <name evidence="1" type="ORF">MRB53_013968</name>
</gene>
<protein>
    <submittedName>
        <fullName evidence="1">Uncharacterized protein</fullName>
    </submittedName>
</protein>
<sequence length="80" mass="9358">MTTTLDDVSAITEDFPLMDRRTRTTGNPARTFLSNEEEEEEEVTRWQHNGDGSEDDFTDERRGNGLIRRSEYGRGRRTYI</sequence>
<dbReference type="Proteomes" id="UP001234297">
    <property type="component" value="Chromosome 4"/>
</dbReference>